<gene>
    <name evidence="5" type="ORF">DKG75_12485</name>
</gene>
<name>A0A317E5Z7_9PROT</name>
<dbReference type="OrthoDB" id="9768668at2"/>
<evidence type="ECO:0000256" key="1">
    <source>
        <dbReference type="ARBA" id="ARBA00037999"/>
    </source>
</evidence>
<organism evidence="5 6">
    <name type="scientific">Zavarzinia compransoris</name>
    <dbReference type="NCBI Taxonomy" id="1264899"/>
    <lineage>
        <taxon>Bacteria</taxon>
        <taxon>Pseudomonadati</taxon>
        <taxon>Pseudomonadota</taxon>
        <taxon>Alphaproteobacteria</taxon>
        <taxon>Rhodospirillales</taxon>
        <taxon>Zavarziniaceae</taxon>
        <taxon>Zavarzinia</taxon>
    </lineage>
</organism>
<reference evidence="6" key="1">
    <citation type="submission" date="2018-05" db="EMBL/GenBank/DDBJ databases">
        <title>Zavarzinia sp. HR-AS.</title>
        <authorList>
            <person name="Lee Y."/>
            <person name="Jeon C.O."/>
        </authorList>
    </citation>
    <scope>NUCLEOTIDE SEQUENCE [LARGE SCALE GENOMIC DNA]</scope>
    <source>
        <strain evidence="6">DSM 1231</strain>
    </source>
</reference>
<accession>A0A317E5Z7</accession>
<evidence type="ECO:0000256" key="3">
    <source>
        <dbReference type="PIRSR" id="PIRSR000390-2"/>
    </source>
</evidence>
<keyword evidence="5" id="KW-0808">Transferase</keyword>
<dbReference type="InterPro" id="IPR015424">
    <property type="entry name" value="PyrdxlP-dep_Trfase"/>
</dbReference>
<dbReference type="PANTHER" id="PTHR30244">
    <property type="entry name" value="TRANSAMINASE"/>
    <property type="match status" value="1"/>
</dbReference>
<dbReference type="InterPro" id="IPR015422">
    <property type="entry name" value="PyrdxlP-dep_Trfase_small"/>
</dbReference>
<evidence type="ECO:0000256" key="2">
    <source>
        <dbReference type="PIRSR" id="PIRSR000390-1"/>
    </source>
</evidence>
<dbReference type="Gene3D" id="3.90.1150.10">
    <property type="entry name" value="Aspartate Aminotransferase, domain 1"/>
    <property type="match status" value="1"/>
</dbReference>
<dbReference type="Proteomes" id="UP000246077">
    <property type="component" value="Unassembled WGS sequence"/>
</dbReference>
<evidence type="ECO:0000313" key="6">
    <source>
        <dbReference type="Proteomes" id="UP000246077"/>
    </source>
</evidence>
<dbReference type="InterPro" id="IPR015421">
    <property type="entry name" value="PyrdxlP-dep_Trfase_major"/>
</dbReference>
<keyword evidence="6" id="KW-1185">Reference proteome</keyword>
<dbReference type="Pfam" id="PF01041">
    <property type="entry name" value="DegT_DnrJ_EryC1"/>
    <property type="match status" value="1"/>
</dbReference>
<sequence>MTVRAPELIPVAAPWITAREGDLCREAALTAWGPDHYRFNREFEQSFARYLGVTHAVSLPHATAALHLGLAALGVGPGDEVIVPAVTWIASVAPVTYVGAAPVLVDIDPVTWCIDPAAVEAAITPRTRAIIGVDLYGSMCDWPALRAIADRHGLGLIEDAAEALGSSLNGRRAGAFGDVAAFSFHGSKTLATGEGGMVTTDRDDLLARIQALRDHGRPPGDRFFLNTEIAFKYKMSAVQAALGLAQMERIDAMIARKRQIFAWYRDRLGHRRDIRINAEPPGVENSFWMVSVVPDAGCPLDKFALMAALRERNIDSRPFFSLLSEIPAFDSRPEAARFLPPVPRGRLAATKGINLPSGYNMDEEKADLVSRALIEVLDAAAPA</sequence>
<dbReference type="InterPro" id="IPR000653">
    <property type="entry name" value="DegT/StrS_aminotransferase"/>
</dbReference>
<dbReference type="RefSeq" id="WP_109921447.1">
    <property type="nucleotide sequence ID" value="NZ_QGLF01000003.1"/>
</dbReference>
<dbReference type="GO" id="GO:0008483">
    <property type="term" value="F:transaminase activity"/>
    <property type="evidence" value="ECO:0007669"/>
    <property type="project" value="UniProtKB-KW"/>
</dbReference>
<keyword evidence="3 4" id="KW-0663">Pyridoxal phosphate</keyword>
<comment type="caution">
    <text evidence="5">The sequence shown here is derived from an EMBL/GenBank/DDBJ whole genome shotgun (WGS) entry which is preliminary data.</text>
</comment>
<keyword evidence="5" id="KW-0032">Aminotransferase</keyword>
<dbReference type="PANTHER" id="PTHR30244:SF34">
    <property type="entry name" value="DTDP-4-AMINO-4,6-DIDEOXYGALACTOSE TRANSAMINASE"/>
    <property type="match status" value="1"/>
</dbReference>
<dbReference type="SUPFAM" id="SSF53383">
    <property type="entry name" value="PLP-dependent transferases"/>
    <property type="match status" value="1"/>
</dbReference>
<dbReference type="PIRSF" id="PIRSF000390">
    <property type="entry name" value="PLP_StrS"/>
    <property type="match status" value="1"/>
</dbReference>
<dbReference type="Gene3D" id="3.40.640.10">
    <property type="entry name" value="Type I PLP-dependent aspartate aminotransferase-like (Major domain)"/>
    <property type="match status" value="1"/>
</dbReference>
<evidence type="ECO:0000256" key="4">
    <source>
        <dbReference type="RuleBase" id="RU004508"/>
    </source>
</evidence>
<dbReference type="GO" id="GO:0000271">
    <property type="term" value="P:polysaccharide biosynthetic process"/>
    <property type="evidence" value="ECO:0007669"/>
    <property type="project" value="TreeGrafter"/>
</dbReference>
<dbReference type="CDD" id="cd00616">
    <property type="entry name" value="AHBA_syn"/>
    <property type="match status" value="1"/>
</dbReference>
<feature type="active site" description="Proton acceptor" evidence="2">
    <location>
        <position position="188"/>
    </location>
</feature>
<feature type="modified residue" description="N6-(pyridoxal phosphate)lysine" evidence="3">
    <location>
        <position position="188"/>
    </location>
</feature>
<comment type="similarity">
    <text evidence="1 4">Belongs to the DegT/DnrJ/EryC1 family.</text>
</comment>
<evidence type="ECO:0000313" key="5">
    <source>
        <dbReference type="EMBL" id="PWR20803.1"/>
    </source>
</evidence>
<dbReference type="GO" id="GO:0030170">
    <property type="term" value="F:pyridoxal phosphate binding"/>
    <property type="evidence" value="ECO:0007669"/>
    <property type="project" value="TreeGrafter"/>
</dbReference>
<proteinExistence type="inferred from homology"/>
<dbReference type="AlphaFoldDB" id="A0A317E5Z7"/>
<dbReference type="EMBL" id="QGLF01000003">
    <property type="protein sequence ID" value="PWR20803.1"/>
    <property type="molecule type" value="Genomic_DNA"/>
</dbReference>
<protein>
    <submittedName>
        <fullName evidence="5">Glutamine--scyllo-inositol aminotransferase</fullName>
    </submittedName>
</protein>